<dbReference type="Gene3D" id="3.30.70.260">
    <property type="match status" value="1"/>
</dbReference>
<dbReference type="EC" id="5.3.1.6" evidence="3"/>
<comment type="subunit">
    <text evidence="3">Homodimer.</text>
</comment>
<feature type="active site" description="Proton acceptor" evidence="3">
    <location>
        <position position="107"/>
    </location>
</feature>
<dbReference type="AlphaFoldDB" id="A0A419SKB1"/>
<comment type="function">
    <text evidence="3">Catalyzes the reversible conversion of ribose-5-phosphate to ribulose 5-phosphate.</text>
</comment>
<dbReference type="Gene3D" id="3.40.50.1360">
    <property type="match status" value="1"/>
</dbReference>
<evidence type="ECO:0000313" key="4">
    <source>
        <dbReference type="EMBL" id="RKD24453.1"/>
    </source>
</evidence>
<accession>A0A419SKB1</accession>
<dbReference type="EMBL" id="MCHY01000008">
    <property type="protein sequence ID" value="RKD24453.1"/>
    <property type="molecule type" value="Genomic_DNA"/>
</dbReference>
<name>A0A419SKB1_9BACL</name>
<sequence length="228" mass="25503">MENQLDQKKRIAAEKAVEWIEDGMLIGLGSGSTVYWFIRKLAERVHDGLRIQGIPSSKRTEQWADEMGIPLTDFSKTDRLDLAIDGADEVDPKLNLIKGGGGSLLREKLVNQVADKLIIIVDDSKAVLQLGQFPLPVEVVPFAWQTTVNRLRELGVEPRLRMDGARPFVSNNQNYIFDCAFQTIRDPQALHRELKQVLGVVETGLFLNMADLVLIGSEQGVQQLKKQA</sequence>
<dbReference type="HAMAP" id="MF_00170">
    <property type="entry name" value="Rib_5P_isom_A"/>
    <property type="match status" value="1"/>
</dbReference>
<reference evidence="4 5" key="1">
    <citation type="submission" date="2016-08" db="EMBL/GenBank/DDBJ databases">
        <title>Novel Firmicute Genomes.</title>
        <authorList>
            <person name="Poppleton D.I."/>
            <person name="Gribaldo S."/>
        </authorList>
    </citation>
    <scope>NUCLEOTIDE SEQUENCE [LARGE SCALE GENOMIC DNA]</scope>
    <source>
        <strain evidence="4 5">RAOx-1</strain>
    </source>
</reference>
<dbReference type="PANTHER" id="PTHR43748:SF3">
    <property type="entry name" value="RIBOSE-5-PHOSPHATE ISOMERASE 3, CHLOROPLASTIC-RELATED"/>
    <property type="match status" value="1"/>
</dbReference>
<comment type="catalytic activity">
    <reaction evidence="1 3">
        <text>aldehydo-D-ribose 5-phosphate = D-ribulose 5-phosphate</text>
        <dbReference type="Rhea" id="RHEA:14657"/>
        <dbReference type="ChEBI" id="CHEBI:58121"/>
        <dbReference type="ChEBI" id="CHEBI:58273"/>
        <dbReference type="EC" id="5.3.1.6"/>
    </reaction>
</comment>
<dbReference type="NCBIfam" id="NF001924">
    <property type="entry name" value="PRK00702.1"/>
    <property type="match status" value="1"/>
</dbReference>
<dbReference type="GO" id="GO:0009052">
    <property type="term" value="P:pentose-phosphate shunt, non-oxidative branch"/>
    <property type="evidence" value="ECO:0007669"/>
    <property type="project" value="UniProtKB-UniRule"/>
</dbReference>
<keyword evidence="5" id="KW-1185">Reference proteome</keyword>
<dbReference type="SUPFAM" id="SSF75445">
    <property type="entry name" value="D-ribose-5-phosphate isomerase (RpiA), lid domain"/>
    <property type="match status" value="1"/>
</dbReference>
<evidence type="ECO:0000313" key="5">
    <source>
        <dbReference type="Proteomes" id="UP000284219"/>
    </source>
</evidence>
<feature type="binding site" evidence="3">
    <location>
        <begin position="30"/>
        <end position="33"/>
    </location>
    <ligand>
        <name>substrate</name>
    </ligand>
</feature>
<evidence type="ECO:0000256" key="1">
    <source>
        <dbReference type="ARBA" id="ARBA00001713"/>
    </source>
</evidence>
<dbReference type="NCBIfam" id="TIGR00021">
    <property type="entry name" value="rpiA"/>
    <property type="match status" value="1"/>
</dbReference>
<gene>
    <name evidence="3" type="primary">rpiA</name>
    <name evidence="4" type="ORF">BEP19_08685</name>
</gene>
<dbReference type="Pfam" id="PF06026">
    <property type="entry name" value="Rib_5-P_isom_A"/>
    <property type="match status" value="1"/>
</dbReference>
<dbReference type="InterPro" id="IPR004788">
    <property type="entry name" value="Ribose5P_isomerase_type_A"/>
</dbReference>
<organism evidence="4 5">
    <name type="scientific">Ammoniphilus oxalaticus</name>
    <dbReference type="NCBI Taxonomy" id="66863"/>
    <lineage>
        <taxon>Bacteria</taxon>
        <taxon>Bacillati</taxon>
        <taxon>Bacillota</taxon>
        <taxon>Bacilli</taxon>
        <taxon>Bacillales</taxon>
        <taxon>Paenibacillaceae</taxon>
        <taxon>Aneurinibacillus group</taxon>
        <taxon>Ammoniphilus</taxon>
    </lineage>
</organism>
<keyword evidence="2 3" id="KW-0413">Isomerase</keyword>
<dbReference type="CDD" id="cd01398">
    <property type="entry name" value="RPI_A"/>
    <property type="match status" value="1"/>
</dbReference>
<dbReference type="InterPro" id="IPR050262">
    <property type="entry name" value="Ribose-5P_isomerase"/>
</dbReference>
<evidence type="ECO:0000256" key="2">
    <source>
        <dbReference type="ARBA" id="ARBA00023235"/>
    </source>
</evidence>
<dbReference type="InterPro" id="IPR037171">
    <property type="entry name" value="NagB/RpiA_transferase-like"/>
</dbReference>
<proteinExistence type="inferred from homology"/>
<dbReference type="PANTHER" id="PTHR43748">
    <property type="entry name" value="RIBOSE-5-PHOSPHATE ISOMERASE 3, CHLOROPLASTIC-RELATED"/>
    <property type="match status" value="1"/>
</dbReference>
<dbReference type="Proteomes" id="UP000284219">
    <property type="component" value="Unassembled WGS sequence"/>
</dbReference>
<dbReference type="FunFam" id="3.40.50.1360:FF:000001">
    <property type="entry name" value="Ribose-5-phosphate isomerase A"/>
    <property type="match status" value="1"/>
</dbReference>
<dbReference type="UniPathway" id="UPA00115">
    <property type="reaction ID" value="UER00412"/>
</dbReference>
<dbReference type="RefSeq" id="WP_120189751.1">
    <property type="nucleotide sequence ID" value="NZ_MCHY01000008.1"/>
</dbReference>
<comment type="pathway">
    <text evidence="3">Carbohydrate degradation; pentose phosphate pathway; D-ribose 5-phosphate from D-ribulose 5-phosphate (non-oxidative stage): step 1/1.</text>
</comment>
<dbReference type="SUPFAM" id="SSF100950">
    <property type="entry name" value="NagB/RpiA/CoA transferase-like"/>
    <property type="match status" value="1"/>
</dbReference>
<feature type="binding site" evidence="3">
    <location>
        <position position="125"/>
    </location>
    <ligand>
        <name>substrate</name>
    </ligand>
</feature>
<dbReference type="OrthoDB" id="5870696at2"/>
<dbReference type="GO" id="GO:0004751">
    <property type="term" value="F:ribose-5-phosphate isomerase activity"/>
    <property type="evidence" value="ECO:0007669"/>
    <property type="project" value="UniProtKB-UniRule"/>
</dbReference>
<comment type="similarity">
    <text evidence="3">Belongs to the ribose 5-phosphate isomerase family.</text>
</comment>
<protein>
    <recommendedName>
        <fullName evidence="3">Ribose-5-phosphate isomerase A</fullName>
        <ecNumber evidence="3">5.3.1.6</ecNumber>
    </recommendedName>
    <alternativeName>
        <fullName evidence="3">Phosphoriboisomerase A</fullName>
        <shortName evidence="3">PRI</shortName>
    </alternativeName>
</protein>
<feature type="binding site" evidence="3">
    <location>
        <begin position="85"/>
        <end position="88"/>
    </location>
    <ligand>
        <name>substrate</name>
    </ligand>
</feature>
<comment type="caution">
    <text evidence="4">The sequence shown here is derived from an EMBL/GenBank/DDBJ whole genome shotgun (WGS) entry which is preliminary data.</text>
</comment>
<evidence type="ECO:0000256" key="3">
    <source>
        <dbReference type="HAMAP-Rule" id="MF_00170"/>
    </source>
</evidence>
<feature type="binding site" evidence="3">
    <location>
        <begin position="98"/>
        <end position="101"/>
    </location>
    <ligand>
        <name>substrate</name>
    </ligand>
</feature>
<dbReference type="InterPro" id="IPR020672">
    <property type="entry name" value="Ribose5P_isomerase_typA_subgr"/>
</dbReference>